<dbReference type="InterPro" id="IPR044730">
    <property type="entry name" value="RNase_H-like_dom_plant"/>
</dbReference>
<dbReference type="InterPro" id="IPR002156">
    <property type="entry name" value="RNaseH_domain"/>
</dbReference>
<evidence type="ECO:0000259" key="1">
    <source>
        <dbReference type="Pfam" id="PF13456"/>
    </source>
</evidence>
<dbReference type="GO" id="GO:0004523">
    <property type="term" value="F:RNA-DNA hybrid ribonuclease activity"/>
    <property type="evidence" value="ECO:0007669"/>
    <property type="project" value="InterPro"/>
</dbReference>
<keyword evidence="3" id="KW-1185">Reference proteome</keyword>
<dbReference type="PANTHER" id="PTHR47074:SF49">
    <property type="entry name" value="POLYNUCLEOTIDYL TRANSFERASE, RIBONUCLEASE H-LIKE SUPERFAMILY PROTEIN"/>
    <property type="match status" value="1"/>
</dbReference>
<comment type="caution">
    <text evidence="2">The sequence shown here is derived from an EMBL/GenBank/DDBJ whole genome shotgun (WGS) entry which is preliminary data.</text>
</comment>
<reference evidence="2 3" key="1">
    <citation type="submission" date="2020-02" db="EMBL/GenBank/DDBJ databases">
        <authorList>
            <person name="Ma Q."/>
            <person name="Huang Y."/>
            <person name="Song X."/>
            <person name="Pei D."/>
        </authorList>
    </citation>
    <scope>NUCLEOTIDE SEQUENCE [LARGE SCALE GENOMIC DNA]</scope>
    <source>
        <strain evidence="2">Sxm20200214</strain>
        <tissue evidence="2">Leaf</tissue>
    </source>
</reference>
<dbReference type="Gene3D" id="3.30.420.10">
    <property type="entry name" value="Ribonuclease H-like superfamily/Ribonuclease H"/>
    <property type="match status" value="1"/>
</dbReference>
<feature type="domain" description="RNase H type-1" evidence="1">
    <location>
        <begin position="92"/>
        <end position="209"/>
    </location>
</feature>
<dbReference type="OrthoDB" id="1906820at2759"/>
<sequence>MCPPAFQCWILTAIPTPPGSFPSTSLFVNFEYLLQQVTTANPQGDLARHEAETWRIAQIGDKLYETADEEQTEHQSRARDTPVAEKRFRCLVDGSWSDKHDWMGMGFVLTEGEVVILQGQKCAPRTQAPINAEASGLIWAMQETRDRGFDGVKFGSDCQQLINLIRREEEWPALAPDLDDIKFLSTCFHDVDFSYVPRDNNIRADSLAKGGRSRGRCFTVVDVLVHSRLALAAGLNGQE</sequence>
<dbReference type="PANTHER" id="PTHR47074">
    <property type="entry name" value="BNAC02G40300D PROTEIN"/>
    <property type="match status" value="1"/>
</dbReference>
<dbReference type="InterPro" id="IPR036397">
    <property type="entry name" value="RNaseH_sf"/>
</dbReference>
<dbReference type="Pfam" id="PF13456">
    <property type="entry name" value="RVT_3"/>
    <property type="match status" value="1"/>
</dbReference>
<dbReference type="EMBL" id="JAAMPC010000011">
    <property type="protein sequence ID" value="KAG2282550.1"/>
    <property type="molecule type" value="Genomic_DNA"/>
</dbReference>
<name>A0A8X7R8M9_BRACI</name>
<dbReference type="AlphaFoldDB" id="A0A8X7R8M9"/>
<dbReference type="InterPro" id="IPR012337">
    <property type="entry name" value="RNaseH-like_sf"/>
</dbReference>
<accession>A0A8X7R8M9</accession>
<evidence type="ECO:0000313" key="3">
    <source>
        <dbReference type="Proteomes" id="UP000886595"/>
    </source>
</evidence>
<gene>
    <name evidence="2" type="ORF">Bca52824_053770</name>
</gene>
<dbReference type="Proteomes" id="UP000886595">
    <property type="component" value="Unassembled WGS sequence"/>
</dbReference>
<proteinExistence type="predicted"/>
<dbReference type="SUPFAM" id="SSF53098">
    <property type="entry name" value="Ribonuclease H-like"/>
    <property type="match status" value="1"/>
</dbReference>
<organism evidence="2 3">
    <name type="scientific">Brassica carinata</name>
    <name type="common">Ethiopian mustard</name>
    <name type="synonym">Abyssinian cabbage</name>
    <dbReference type="NCBI Taxonomy" id="52824"/>
    <lineage>
        <taxon>Eukaryota</taxon>
        <taxon>Viridiplantae</taxon>
        <taxon>Streptophyta</taxon>
        <taxon>Embryophyta</taxon>
        <taxon>Tracheophyta</taxon>
        <taxon>Spermatophyta</taxon>
        <taxon>Magnoliopsida</taxon>
        <taxon>eudicotyledons</taxon>
        <taxon>Gunneridae</taxon>
        <taxon>Pentapetalae</taxon>
        <taxon>rosids</taxon>
        <taxon>malvids</taxon>
        <taxon>Brassicales</taxon>
        <taxon>Brassicaceae</taxon>
        <taxon>Brassiceae</taxon>
        <taxon>Brassica</taxon>
    </lineage>
</organism>
<protein>
    <recommendedName>
        <fullName evidence="1">RNase H type-1 domain-containing protein</fullName>
    </recommendedName>
</protein>
<dbReference type="InterPro" id="IPR052929">
    <property type="entry name" value="RNase_H-like_EbsB-rel"/>
</dbReference>
<dbReference type="GO" id="GO:0003676">
    <property type="term" value="F:nucleic acid binding"/>
    <property type="evidence" value="ECO:0007669"/>
    <property type="project" value="InterPro"/>
</dbReference>
<dbReference type="CDD" id="cd06222">
    <property type="entry name" value="RNase_H_like"/>
    <property type="match status" value="1"/>
</dbReference>
<evidence type="ECO:0000313" key="2">
    <source>
        <dbReference type="EMBL" id="KAG2282550.1"/>
    </source>
</evidence>